<dbReference type="Pfam" id="PF20582">
    <property type="entry name" value="UPF0758_N"/>
    <property type="match status" value="1"/>
</dbReference>
<evidence type="ECO:0000256" key="3">
    <source>
        <dbReference type="ARBA" id="ARBA00022801"/>
    </source>
</evidence>
<dbReference type="EMBL" id="CP051298">
    <property type="protein sequence ID" value="QKD45235.1"/>
    <property type="molecule type" value="Genomic_DNA"/>
</dbReference>
<keyword evidence="3" id="KW-0378">Hydrolase</keyword>
<evidence type="ECO:0000256" key="5">
    <source>
        <dbReference type="ARBA" id="ARBA00023049"/>
    </source>
</evidence>
<dbReference type="InterPro" id="IPR046778">
    <property type="entry name" value="UPF0758_N"/>
</dbReference>
<gene>
    <name evidence="8" type="primary">radC</name>
    <name evidence="8" type="ORF">HF896_17175</name>
</gene>
<dbReference type="Gene3D" id="3.40.140.10">
    <property type="entry name" value="Cytidine Deaminase, domain 2"/>
    <property type="match status" value="1"/>
</dbReference>
<evidence type="ECO:0000313" key="9">
    <source>
        <dbReference type="Proteomes" id="UP000500755"/>
    </source>
</evidence>
<evidence type="ECO:0000256" key="1">
    <source>
        <dbReference type="ARBA" id="ARBA00022670"/>
    </source>
</evidence>
<evidence type="ECO:0000256" key="4">
    <source>
        <dbReference type="ARBA" id="ARBA00022833"/>
    </source>
</evidence>
<dbReference type="Proteomes" id="UP000500755">
    <property type="component" value="Chromosome"/>
</dbReference>
<keyword evidence="5" id="KW-0482">Metalloprotease</keyword>
<sequence>MPLKDLPADAQPREKLLARGPAALSDAELLAILLRTGMVGKGVLQLAQELLGAPVRDDDGRITGGGFGGMAGLLHAGAADLARIKGLGPAKRAELVAVLELARRALAQQLREREVFDSPGAVQGYLQLHLAARAHEVFAVLFLDGQNRLIAMEELFRGTLTQTSVYPREVVLRALHHHAAAVVLAHNHPSGSVQPSRADEALTQTLKAALALVDVRVLDHVIVAPGAALSMAEQGLV</sequence>
<dbReference type="PANTHER" id="PTHR30471:SF3">
    <property type="entry name" value="UPF0758 PROTEIN YEES-RELATED"/>
    <property type="match status" value="1"/>
</dbReference>
<dbReference type="PANTHER" id="PTHR30471">
    <property type="entry name" value="DNA REPAIR PROTEIN RADC"/>
    <property type="match status" value="1"/>
</dbReference>
<keyword evidence="2" id="KW-0479">Metal-binding</keyword>
<accession>A0A858ZWE5</accession>
<organism evidence="8 9">
    <name type="scientific">Alicycliphilus denitrificans</name>
    <dbReference type="NCBI Taxonomy" id="179636"/>
    <lineage>
        <taxon>Bacteria</taxon>
        <taxon>Pseudomonadati</taxon>
        <taxon>Pseudomonadota</taxon>
        <taxon>Betaproteobacteria</taxon>
        <taxon>Burkholderiales</taxon>
        <taxon>Comamonadaceae</taxon>
        <taxon>Alicycliphilus</taxon>
    </lineage>
</organism>
<dbReference type="InterPro" id="IPR025657">
    <property type="entry name" value="RadC_JAB"/>
</dbReference>
<dbReference type="InterPro" id="IPR037518">
    <property type="entry name" value="MPN"/>
</dbReference>
<dbReference type="SUPFAM" id="SSF102712">
    <property type="entry name" value="JAB1/MPN domain"/>
    <property type="match status" value="1"/>
</dbReference>
<dbReference type="PROSITE" id="PS50249">
    <property type="entry name" value="MPN"/>
    <property type="match status" value="1"/>
</dbReference>
<dbReference type="PROSITE" id="PS01302">
    <property type="entry name" value="UPF0758"/>
    <property type="match status" value="1"/>
</dbReference>
<reference evidence="8 9" key="1">
    <citation type="submission" date="2020-05" db="EMBL/GenBank/DDBJ databases">
        <title>Complete genome sequence of Alicycliphilus denitrificans DP3.</title>
        <authorList>
            <person name="Chen X."/>
        </authorList>
    </citation>
    <scope>NUCLEOTIDE SEQUENCE [LARGE SCALE GENOMIC DNA]</scope>
    <source>
        <strain evidence="8 9">DP3</strain>
    </source>
</reference>
<dbReference type="GO" id="GO:0008237">
    <property type="term" value="F:metallopeptidase activity"/>
    <property type="evidence" value="ECO:0007669"/>
    <property type="project" value="UniProtKB-KW"/>
</dbReference>
<keyword evidence="1" id="KW-0645">Protease</keyword>
<feature type="domain" description="MPN" evidence="7">
    <location>
        <begin position="115"/>
        <end position="237"/>
    </location>
</feature>
<keyword evidence="4" id="KW-0862">Zinc</keyword>
<dbReference type="NCBIfam" id="NF000642">
    <property type="entry name" value="PRK00024.1"/>
    <property type="match status" value="1"/>
</dbReference>
<evidence type="ECO:0000256" key="6">
    <source>
        <dbReference type="RuleBase" id="RU003797"/>
    </source>
</evidence>
<protein>
    <submittedName>
        <fullName evidence="8">DNA repair protein RadC</fullName>
    </submittedName>
</protein>
<dbReference type="InterPro" id="IPR020891">
    <property type="entry name" value="UPF0758_CS"/>
</dbReference>
<evidence type="ECO:0000259" key="7">
    <source>
        <dbReference type="PROSITE" id="PS50249"/>
    </source>
</evidence>
<dbReference type="GO" id="GO:0006508">
    <property type="term" value="P:proteolysis"/>
    <property type="evidence" value="ECO:0007669"/>
    <property type="project" value="UniProtKB-KW"/>
</dbReference>
<dbReference type="OMA" id="ELMPREK"/>
<evidence type="ECO:0000256" key="2">
    <source>
        <dbReference type="ARBA" id="ARBA00022723"/>
    </source>
</evidence>
<evidence type="ECO:0000313" key="8">
    <source>
        <dbReference type="EMBL" id="QKD45235.1"/>
    </source>
</evidence>
<name>A0A858ZWE5_9BURK</name>
<comment type="similarity">
    <text evidence="6">Belongs to the UPF0758 family.</text>
</comment>
<proteinExistence type="inferred from homology"/>
<dbReference type="AlphaFoldDB" id="A0A858ZWE5"/>
<dbReference type="RefSeq" id="WP_013520166.1">
    <property type="nucleotide sequence ID" value="NZ_CP051298.1"/>
</dbReference>
<dbReference type="GO" id="GO:0046872">
    <property type="term" value="F:metal ion binding"/>
    <property type="evidence" value="ECO:0007669"/>
    <property type="project" value="UniProtKB-KW"/>
</dbReference>
<dbReference type="InterPro" id="IPR001405">
    <property type="entry name" value="UPF0758"/>
</dbReference>
<dbReference type="NCBIfam" id="TIGR00608">
    <property type="entry name" value="radc"/>
    <property type="match status" value="1"/>
</dbReference>
<dbReference type="Pfam" id="PF04002">
    <property type="entry name" value="RadC"/>
    <property type="match status" value="1"/>
</dbReference>
<dbReference type="CDD" id="cd08071">
    <property type="entry name" value="MPN_DUF2466"/>
    <property type="match status" value="1"/>
</dbReference>